<accession>D6ZBF5</accession>
<gene>
    <name evidence="1" type="ordered locus">Srot_2467</name>
</gene>
<dbReference type="AlphaFoldDB" id="D6ZBF5"/>
<evidence type="ECO:0000313" key="1">
    <source>
        <dbReference type="EMBL" id="ADG98907.1"/>
    </source>
</evidence>
<keyword evidence="2" id="KW-1185">Reference proteome</keyword>
<name>D6ZBF5_SEGRD</name>
<protein>
    <submittedName>
        <fullName evidence="1">Uncharacterized protein</fullName>
    </submittedName>
</protein>
<reference evidence="1 2" key="1">
    <citation type="journal article" date="2010" name="Stand. Genomic Sci.">
        <title>Complete genome sequence of Segniliparus rotundus type strain (CDC 1076).</title>
        <authorList>
            <person name="Sikorski J."/>
            <person name="Lapidus A."/>
            <person name="Copeland A."/>
            <person name="Misra M."/>
            <person name="Glavina Del Rio T."/>
            <person name="Nolan M."/>
            <person name="Lucas S."/>
            <person name="Chen F."/>
            <person name="Tice H."/>
            <person name="Cheng J.F."/>
            <person name="Jando M."/>
            <person name="Schneider S."/>
            <person name="Bruce D."/>
            <person name="Goodwin L."/>
            <person name="Pitluck S."/>
            <person name="Liolios K."/>
            <person name="Mikhailova N."/>
            <person name="Pati A."/>
            <person name="Ivanova N."/>
            <person name="Mavromatis K."/>
            <person name="Chen A."/>
            <person name="Palaniappan K."/>
            <person name="Chertkov O."/>
            <person name="Land M."/>
            <person name="Hauser L."/>
            <person name="Chang Y.J."/>
            <person name="Jeffries C.D."/>
            <person name="Brettin T."/>
            <person name="Detter J.C."/>
            <person name="Han C."/>
            <person name="Rohde M."/>
            <person name="Goker M."/>
            <person name="Bristow J."/>
            <person name="Eisen J.A."/>
            <person name="Markowitz V."/>
            <person name="Hugenholtz P."/>
            <person name="Kyrpides N.C."/>
            <person name="Klenk H.P."/>
        </authorList>
    </citation>
    <scope>NUCLEOTIDE SEQUENCE [LARGE SCALE GENOMIC DNA]</scope>
    <source>
        <strain evidence="2">ATCC BAA-972 / CDC 1076 / CIP 108378 / DSM 44985 / JCM 13578</strain>
    </source>
</reference>
<dbReference type="Proteomes" id="UP000002247">
    <property type="component" value="Chromosome"/>
</dbReference>
<dbReference type="RefSeq" id="WP_013139357.1">
    <property type="nucleotide sequence ID" value="NC_014168.1"/>
</dbReference>
<dbReference type="OrthoDB" id="4559437at2"/>
<organism evidence="1 2">
    <name type="scientific">Segniliparus rotundus (strain ATCC BAA-972 / CDC 1076 / CIP 108378 / DSM 44985 / JCM 13578)</name>
    <dbReference type="NCBI Taxonomy" id="640132"/>
    <lineage>
        <taxon>Bacteria</taxon>
        <taxon>Bacillati</taxon>
        <taxon>Actinomycetota</taxon>
        <taxon>Actinomycetes</taxon>
        <taxon>Mycobacteriales</taxon>
        <taxon>Segniliparaceae</taxon>
        <taxon>Segniliparus</taxon>
    </lineage>
</organism>
<proteinExistence type="predicted"/>
<evidence type="ECO:0000313" key="2">
    <source>
        <dbReference type="Proteomes" id="UP000002247"/>
    </source>
</evidence>
<dbReference type="STRING" id="640132.Srot_2467"/>
<dbReference type="KEGG" id="srt:Srot_2467"/>
<dbReference type="HOGENOM" id="CLU_1160431_0_0_11"/>
<dbReference type="EMBL" id="CP001958">
    <property type="protein sequence ID" value="ADG98907.1"/>
    <property type="molecule type" value="Genomic_DNA"/>
</dbReference>
<sequence length="239" mass="27227">MRQPPEQAVPDDCARYGWRNNIWDKPTALEKSAVGAAVQAWFDSEGWTFASELLGYFMGNNKEGFVYDLNPRFEFLDELMATDDVKFGVQKGLDSIKRQAVENVRRDPSLFNIKQEINGKFVNPPSMDENEWRVTYPTDSPDVTYALGHFSTAVVSDTVVNRPIGNGEVTAEIVYDVYFYDYYYYHLSEGRLGGFATDFKHSMALNADEDMRWLEEAGWARSFRVKGNTYGGVWKGVVA</sequence>